<proteinExistence type="predicted"/>
<dbReference type="InterPro" id="IPR056396">
    <property type="entry name" value="HEAT_SCC3-SA"/>
</dbReference>
<dbReference type="PANTHER" id="PTHR11199:SF0">
    <property type="entry name" value="LD34181P-RELATED"/>
    <property type="match status" value="1"/>
</dbReference>
<dbReference type="STRING" id="35608.A0A2U1L022"/>
<protein>
    <submittedName>
        <fullName evidence="2">Sister-chromatid cohesion protein 3</fullName>
    </submittedName>
</protein>
<keyword evidence="3" id="KW-1185">Reference proteome</keyword>
<evidence type="ECO:0000259" key="1">
    <source>
        <dbReference type="Pfam" id="PF24571"/>
    </source>
</evidence>
<dbReference type="GO" id="GO:0005634">
    <property type="term" value="C:nucleus"/>
    <property type="evidence" value="ECO:0007669"/>
    <property type="project" value="TreeGrafter"/>
</dbReference>
<dbReference type="Proteomes" id="UP000245207">
    <property type="component" value="Unassembled WGS sequence"/>
</dbReference>
<dbReference type="GO" id="GO:0007062">
    <property type="term" value="P:sister chromatid cohesion"/>
    <property type="evidence" value="ECO:0007669"/>
    <property type="project" value="TreeGrafter"/>
</dbReference>
<dbReference type="EMBL" id="PKPP01012462">
    <property type="protein sequence ID" value="PWA42346.1"/>
    <property type="molecule type" value="Genomic_DNA"/>
</dbReference>
<reference evidence="2 3" key="1">
    <citation type="journal article" date="2018" name="Mol. Plant">
        <title>The genome of Artemisia annua provides insight into the evolution of Asteraceae family and artemisinin biosynthesis.</title>
        <authorList>
            <person name="Shen Q."/>
            <person name="Zhang L."/>
            <person name="Liao Z."/>
            <person name="Wang S."/>
            <person name="Yan T."/>
            <person name="Shi P."/>
            <person name="Liu M."/>
            <person name="Fu X."/>
            <person name="Pan Q."/>
            <person name="Wang Y."/>
            <person name="Lv Z."/>
            <person name="Lu X."/>
            <person name="Zhang F."/>
            <person name="Jiang W."/>
            <person name="Ma Y."/>
            <person name="Chen M."/>
            <person name="Hao X."/>
            <person name="Li L."/>
            <person name="Tang Y."/>
            <person name="Lv G."/>
            <person name="Zhou Y."/>
            <person name="Sun X."/>
            <person name="Brodelius P.E."/>
            <person name="Rose J.K.C."/>
            <person name="Tang K."/>
        </authorList>
    </citation>
    <scope>NUCLEOTIDE SEQUENCE [LARGE SCALE GENOMIC DNA]</scope>
    <source>
        <strain evidence="3">cv. Huhao1</strain>
        <tissue evidence="2">Leaf</tissue>
    </source>
</reference>
<dbReference type="GO" id="GO:0000785">
    <property type="term" value="C:chromatin"/>
    <property type="evidence" value="ECO:0007669"/>
    <property type="project" value="TreeGrafter"/>
</dbReference>
<feature type="domain" description="Cohesin subunit SCC3/SA HEAT-repeats" evidence="1">
    <location>
        <begin position="11"/>
        <end position="186"/>
    </location>
</feature>
<accession>A0A2U1L022</accession>
<dbReference type="OrthoDB" id="498590at2759"/>
<dbReference type="GO" id="GO:0003682">
    <property type="term" value="F:chromatin binding"/>
    <property type="evidence" value="ECO:0007669"/>
    <property type="project" value="TreeGrafter"/>
</dbReference>
<dbReference type="AlphaFoldDB" id="A0A2U1L022"/>
<dbReference type="Pfam" id="PF24571">
    <property type="entry name" value="HEAT_SCC3-SA"/>
    <property type="match status" value="1"/>
</dbReference>
<name>A0A2U1L022_ARTAN</name>
<gene>
    <name evidence="2" type="ORF">CTI12_AA545120</name>
</gene>
<organism evidence="2 3">
    <name type="scientific">Artemisia annua</name>
    <name type="common">Sweet wormwood</name>
    <dbReference type="NCBI Taxonomy" id="35608"/>
    <lineage>
        <taxon>Eukaryota</taxon>
        <taxon>Viridiplantae</taxon>
        <taxon>Streptophyta</taxon>
        <taxon>Embryophyta</taxon>
        <taxon>Tracheophyta</taxon>
        <taxon>Spermatophyta</taxon>
        <taxon>Magnoliopsida</taxon>
        <taxon>eudicotyledons</taxon>
        <taxon>Gunneridae</taxon>
        <taxon>Pentapetalae</taxon>
        <taxon>asterids</taxon>
        <taxon>campanulids</taxon>
        <taxon>Asterales</taxon>
        <taxon>Asteraceae</taxon>
        <taxon>Asteroideae</taxon>
        <taxon>Anthemideae</taxon>
        <taxon>Artemisiinae</taxon>
        <taxon>Artemisia</taxon>
    </lineage>
</organism>
<comment type="caution">
    <text evidence="2">The sequence shown here is derived from an EMBL/GenBank/DDBJ whole genome shotgun (WGS) entry which is preliminary data.</text>
</comment>
<sequence length="226" mass="25931">MKAVGERIVPAIDHGKPNYTKAQREMIESNKKNITVCMIKNYPQLMRKYMADKTKVPSLVEIIVHMDLELYSLKSQDQKFKTVLQLIKETFFKHGDKDSLRSCVRAINYCSSGSRGELKDYAQNKLKEVEDELVIQVKAAIRENGDDEYLLLVNMKRLYELQLTRPVPIESFTAVSEASLSSLISKRKALFDELEYFLQILLEAQGKGTSRNLLACRAFLQTCLEL</sequence>
<evidence type="ECO:0000313" key="2">
    <source>
        <dbReference type="EMBL" id="PWA42346.1"/>
    </source>
</evidence>
<dbReference type="GO" id="GO:0008278">
    <property type="term" value="C:cohesin complex"/>
    <property type="evidence" value="ECO:0007669"/>
    <property type="project" value="TreeGrafter"/>
</dbReference>
<dbReference type="InterPro" id="IPR039662">
    <property type="entry name" value="Cohesin_Scc3/SA"/>
</dbReference>
<evidence type="ECO:0000313" key="3">
    <source>
        <dbReference type="Proteomes" id="UP000245207"/>
    </source>
</evidence>
<dbReference type="PANTHER" id="PTHR11199">
    <property type="entry name" value="STROMAL ANTIGEN"/>
    <property type="match status" value="1"/>
</dbReference>